<keyword evidence="2" id="KW-1185">Reference proteome</keyword>
<comment type="caution">
    <text evidence="1">The sequence shown here is derived from an EMBL/GenBank/DDBJ whole genome shotgun (WGS) entry which is preliminary data.</text>
</comment>
<dbReference type="PANTHER" id="PTHR35317:SF35">
    <property type="entry name" value="DUF4219 DOMAIN-CONTAINING PROTEIN"/>
    <property type="match status" value="1"/>
</dbReference>
<dbReference type="InParanoid" id="A0A1Q3CHF6"/>
<protein>
    <submittedName>
        <fullName evidence="1">UBN2 domain-containing protein</fullName>
    </submittedName>
</protein>
<dbReference type="EMBL" id="BDDD01002020">
    <property type="protein sequence ID" value="GAV79676.1"/>
    <property type="molecule type" value="Genomic_DNA"/>
</dbReference>
<dbReference type="PANTHER" id="PTHR35317">
    <property type="entry name" value="OS04G0629600 PROTEIN"/>
    <property type="match status" value="1"/>
</dbReference>
<dbReference type="Proteomes" id="UP000187406">
    <property type="component" value="Unassembled WGS sequence"/>
</dbReference>
<sequence length="107" mass="12379">TAKEAWEILKEEFQGSDRIRVIRLLNLRRDLANLKMKKSENVNDFVFGVMKIVNKMKIYGEKFEDKEIVEKVLISLIEKFHPKIAAIEESKDLSKLTVSELLGSLEA</sequence>
<evidence type="ECO:0000313" key="1">
    <source>
        <dbReference type="EMBL" id="GAV79676.1"/>
    </source>
</evidence>
<reference evidence="2" key="1">
    <citation type="submission" date="2016-04" db="EMBL/GenBank/DDBJ databases">
        <title>Cephalotus genome sequencing.</title>
        <authorList>
            <person name="Fukushima K."/>
            <person name="Hasebe M."/>
            <person name="Fang X."/>
        </authorList>
    </citation>
    <scope>NUCLEOTIDE SEQUENCE [LARGE SCALE GENOMIC DNA]</scope>
    <source>
        <strain evidence="2">cv. St1</strain>
    </source>
</reference>
<dbReference type="OrthoDB" id="1711498at2759"/>
<organism evidence="1 2">
    <name type="scientific">Cephalotus follicularis</name>
    <name type="common">Albany pitcher plant</name>
    <dbReference type="NCBI Taxonomy" id="3775"/>
    <lineage>
        <taxon>Eukaryota</taxon>
        <taxon>Viridiplantae</taxon>
        <taxon>Streptophyta</taxon>
        <taxon>Embryophyta</taxon>
        <taxon>Tracheophyta</taxon>
        <taxon>Spermatophyta</taxon>
        <taxon>Magnoliopsida</taxon>
        <taxon>eudicotyledons</taxon>
        <taxon>Gunneridae</taxon>
        <taxon>Pentapetalae</taxon>
        <taxon>rosids</taxon>
        <taxon>fabids</taxon>
        <taxon>Oxalidales</taxon>
        <taxon>Cephalotaceae</taxon>
        <taxon>Cephalotus</taxon>
    </lineage>
</organism>
<accession>A0A1Q3CHF6</accession>
<dbReference type="Pfam" id="PF14223">
    <property type="entry name" value="Retrotran_gag_2"/>
    <property type="match status" value="1"/>
</dbReference>
<evidence type="ECO:0000313" key="2">
    <source>
        <dbReference type="Proteomes" id="UP000187406"/>
    </source>
</evidence>
<dbReference type="AlphaFoldDB" id="A0A1Q3CHF6"/>
<proteinExistence type="predicted"/>
<name>A0A1Q3CHF6_CEPFO</name>
<feature type="non-terminal residue" evidence="1">
    <location>
        <position position="1"/>
    </location>
</feature>
<gene>
    <name evidence="1" type="ORF">CFOL_v3_23140</name>
</gene>